<gene>
    <name evidence="1" type="ORF">AVEN_9147_1</name>
</gene>
<dbReference type="AlphaFoldDB" id="A0A4Y2L3Y9"/>
<proteinExistence type="predicted"/>
<sequence length="92" mass="10567">MSDFLEKDNILQRVWTARRLPGSNFRLQQSCSANLRARSKFDTASLKQVIANWLVNMRRTCSKLVVSNSLQAIAKTEYADKSRIRPPRQPTS</sequence>
<evidence type="ECO:0000313" key="1">
    <source>
        <dbReference type="EMBL" id="GBN09308.1"/>
    </source>
</evidence>
<accession>A0A4Y2L3Y9</accession>
<comment type="caution">
    <text evidence="1">The sequence shown here is derived from an EMBL/GenBank/DDBJ whole genome shotgun (WGS) entry which is preliminary data.</text>
</comment>
<evidence type="ECO:0000313" key="2">
    <source>
        <dbReference type="Proteomes" id="UP000499080"/>
    </source>
</evidence>
<name>A0A4Y2L3Y9_ARAVE</name>
<protein>
    <submittedName>
        <fullName evidence="1">Uncharacterized protein</fullName>
    </submittedName>
</protein>
<dbReference type="EMBL" id="BGPR01005343">
    <property type="protein sequence ID" value="GBN09308.1"/>
    <property type="molecule type" value="Genomic_DNA"/>
</dbReference>
<reference evidence="1 2" key="1">
    <citation type="journal article" date="2019" name="Sci. Rep.">
        <title>Orb-weaving spider Araneus ventricosus genome elucidates the spidroin gene catalogue.</title>
        <authorList>
            <person name="Kono N."/>
            <person name="Nakamura H."/>
            <person name="Ohtoshi R."/>
            <person name="Moran D.A.P."/>
            <person name="Shinohara A."/>
            <person name="Yoshida Y."/>
            <person name="Fujiwara M."/>
            <person name="Mori M."/>
            <person name="Tomita M."/>
            <person name="Arakawa K."/>
        </authorList>
    </citation>
    <scope>NUCLEOTIDE SEQUENCE [LARGE SCALE GENOMIC DNA]</scope>
</reference>
<dbReference type="Proteomes" id="UP000499080">
    <property type="component" value="Unassembled WGS sequence"/>
</dbReference>
<organism evidence="1 2">
    <name type="scientific">Araneus ventricosus</name>
    <name type="common">Orbweaver spider</name>
    <name type="synonym">Epeira ventricosa</name>
    <dbReference type="NCBI Taxonomy" id="182803"/>
    <lineage>
        <taxon>Eukaryota</taxon>
        <taxon>Metazoa</taxon>
        <taxon>Ecdysozoa</taxon>
        <taxon>Arthropoda</taxon>
        <taxon>Chelicerata</taxon>
        <taxon>Arachnida</taxon>
        <taxon>Araneae</taxon>
        <taxon>Araneomorphae</taxon>
        <taxon>Entelegynae</taxon>
        <taxon>Araneoidea</taxon>
        <taxon>Araneidae</taxon>
        <taxon>Araneus</taxon>
    </lineage>
</organism>
<keyword evidence="2" id="KW-1185">Reference proteome</keyword>